<feature type="region of interest" description="Disordered" evidence="2">
    <location>
        <begin position="239"/>
        <end position="258"/>
    </location>
</feature>
<protein>
    <submittedName>
        <fullName evidence="4">FHA domain-containing protein</fullName>
    </submittedName>
</protein>
<evidence type="ECO:0000256" key="2">
    <source>
        <dbReference type="SAM" id="MobiDB-lite"/>
    </source>
</evidence>
<feature type="coiled-coil region" evidence="1">
    <location>
        <begin position="23"/>
        <end position="88"/>
    </location>
</feature>
<keyword evidence="1" id="KW-0175">Coiled coil</keyword>
<accession>A0A1I8I9W6</accession>
<dbReference type="PANTHER" id="PTHR23159:SF60">
    <property type="entry name" value="SPINDLE ASSEMBLY ABNORMAL PROTEIN 4"/>
    <property type="match status" value="1"/>
</dbReference>
<feature type="coiled-coil region" evidence="1">
    <location>
        <begin position="580"/>
        <end position="743"/>
    </location>
</feature>
<feature type="compositionally biased region" description="Polar residues" evidence="2">
    <location>
        <begin position="1089"/>
        <end position="1106"/>
    </location>
</feature>
<evidence type="ECO:0000313" key="4">
    <source>
        <dbReference type="WBParaSite" id="maker-uti_cns_0010905-snap-gene-0.5-mRNA-1"/>
    </source>
</evidence>
<reference evidence="4" key="1">
    <citation type="submission" date="2016-11" db="UniProtKB">
        <authorList>
            <consortium name="WormBaseParasite"/>
        </authorList>
    </citation>
    <scope>IDENTIFICATION</scope>
</reference>
<feature type="region of interest" description="Disordered" evidence="2">
    <location>
        <begin position="1089"/>
        <end position="1112"/>
    </location>
</feature>
<dbReference type="Proteomes" id="UP000095280">
    <property type="component" value="Unplaced"/>
</dbReference>
<feature type="compositionally biased region" description="Low complexity" evidence="2">
    <location>
        <begin position="124"/>
        <end position="143"/>
    </location>
</feature>
<keyword evidence="3" id="KW-1185">Reference proteome</keyword>
<feature type="coiled-coil region" evidence="1">
    <location>
        <begin position="1269"/>
        <end position="1296"/>
    </location>
</feature>
<evidence type="ECO:0000256" key="1">
    <source>
        <dbReference type="SAM" id="Coils"/>
    </source>
</evidence>
<proteinExistence type="predicted"/>
<dbReference type="PANTHER" id="PTHR23159">
    <property type="entry name" value="CENTROSOMAL PROTEIN 2"/>
    <property type="match status" value="1"/>
</dbReference>
<feature type="region of interest" description="Disordered" evidence="2">
    <location>
        <begin position="115"/>
        <end position="160"/>
    </location>
</feature>
<organism evidence="3 4">
    <name type="scientific">Macrostomum lignano</name>
    <dbReference type="NCBI Taxonomy" id="282301"/>
    <lineage>
        <taxon>Eukaryota</taxon>
        <taxon>Metazoa</taxon>
        <taxon>Spiralia</taxon>
        <taxon>Lophotrochozoa</taxon>
        <taxon>Platyhelminthes</taxon>
        <taxon>Rhabditophora</taxon>
        <taxon>Macrostomorpha</taxon>
        <taxon>Macrostomida</taxon>
        <taxon>Macrostomidae</taxon>
        <taxon>Macrostomum</taxon>
    </lineage>
</organism>
<dbReference type="Gene3D" id="1.10.287.1490">
    <property type="match status" value="1"/>
</dbReference>
<sequence>TDGAEAGGSIALDAAVSCQCQPLDQLRTLLRDYLSEEQRLEQELQRRQEVLAAADAATAGNVGQDDEIESLRSRLRKLAADYQSREEALLAACDPVQVLDFYEFKLAALSAGGGGGGGGGGGFSSAATSRRQSTASRTTTTSAVGMETRHHHQQQQPPALDKLRRQIDSLNQAMSVFTEASQQFNSLMAMEARLYDNGEKQTSQHQQQQQHHGYEALEHAVVIGIATDGSDLHAAAEVRARGQSGGRAADGLSSSVDEDPDFRGLPVVHRGNVGPTAGRVGGSGKYELRIRVQNYEVEVDGAVRVLHRDVLLQVEMAAVRDRIASPSGVAHGPEGDEAELAQGAPRLAVGVVRQTGGLEAVRHVADACAVAPGDAGTTELRAQEGAHAGARGRQRVLRSLRHHAAAERDAAVQLGVRTEAEKQAEKQRQKQKHCCFGISTRSTERTNMESEENSSSSIIIDVNSSDSSQLSRLHVYIGGERFNGDVTSDTDSALAGCQAASSQTNFTKRQQHQQLQQYSTSLQADAGQSQHHQHRVCELTIAGLKAALADAEHAVGRRSAARTEEIRQLTFELRGVQARLAASQADEARMREERRKLSEANERLVDESSELRRQLDRARAEAAEAADAGRELRTSLTDLQSDKAELLAGLEAVCSEKNRLHERLSCLEAERARLAEVSAEASAELSALRQERVELRQRLQQAESAAASVEASKARCVELTEQLRMTERRAESLMEARDAAQESIEKCRSYQSQRDRDYQAALDATAALEESLSVQQASVARLSSHSAELERQKLQLADACVRWSDQHAETQAALDTAESRIQQLSAERDQLKSRLDDLTDAWDEVRGEVETGYGARARLQSELRESQAEAATWRASCLQLEEERRGLEHRRETLEIERTRLQTELAEMRSELQNRETATSRLAWEKEQTEQQRTELLTEVDRLRSQLSAADAASRCHGNNCAAAVSVQQQQQQLEAVQRSFSELSEKWERTLEENSVLQGTAIELRTKLNSRAIRLDQCMAENARLRDLLRKGQQSSSRMAIEFGSNTSGFSETTVSETILEEKNRHIQRLLAQISRLTSVLKSTSSLGGSASELHQQSLSDSRPATPSPKFAASSEAVSAAAAVTSSASSVVGWRGSQAEHLRTRVLQALVEALQAELSLKEDLSQLIAGLPEDWQATLTRRVTELADLRRRLGDVLSDIELAARRLRDRGGELAAQLHRLERENAGLRDRLRTGGVSAGISAPLTRRRSVGPTTESTDLLLHAVCRLDDFELLRKESRENLREIRSAKNRVDERATHYRSLGVLERSQSVDYSLLKHLARELAGIQFYAEERDRLLNKFWICELPPWAVHSRQARYYHQYLHQGSAKPNLEAERWKGRYAALKEMLEQRLSSDEARSVFNENFSGAETLLSVARHNLERASSPAESAYT</sequence>
<feature type="region of interest" description="Disordered" evidence="2">
    <location>
        <begin position="441"/>
        <end position="460"/>
    </location>
</feature>
<dbReference type="WBParaSite" id="maker-uti_cns_0010905-snap-gene-0.5-mRNA-1">
    <property type="protein sequence ID" value="maker-uti_cns_0010905-snap-gene-0.5-mRNA-1"/>
    <property type="gene ID" value="maker-uti_cns_0010905-snap-gene-0.5"/>
</dbReference>
<name>A0A1I8I9W6_9PLAT</name>
<feature type="coiled-coil region" evidence="1">
    <location>
        <begin position="807"/>
        <end position="987"/>
    </location>
</feature>
<evidence type="ECO:0000313" key="3">
    <source>
        <dbReference type="Proteomes" id="UP000095280"/>
    </source>
</evidence>